<evidence type="ECO:0000259" key="18">
    <source>
        <dbReference type="PROSITE" id="PS50110"/>
    </source>
</evidence>
<feature type="region of interest" description="Disordered" evidence="15">
    <location>
        <begin position="393"/>
        <end position="412"/>
    </location>
</feature>
<dbReference type="GO" id="GO:0005524">
    <property type="term" value="F:ATP binding"/>
    <property type="evidence" value="ECO:0007669"/>
    <property type="project" value="UniProtKB-KW"/>
</dbReference>
<evidence type="ECO:0000259" key="17">
    <source>
        <dbReference type="PROSITE" id="PS50109"/>
    </source>
</evidence>
<sequence>PELEIVTAPTLKAALRKVVDNKAYALVGNLISTSYYIGQSGLNQVRVVGEASYTNDLSMAVRKDWPLLPGILEKAIDSIPQSERTAIYNEWISIQYKHSMDYTLLWVALSGSTFVFLVIGYWNRRLTKEVIQRREVETALSISTQIAERESQKAQEAAQAKSEFLSNMSHEIRTPINAVIGISHLLRQTTLTKEQHEYLNKITYSSGVLMGIINDILDFSKGDAGKIKLDTVDFGLEQLLQKIKQMLETHATDKGLQLTVTKNPGIPDRLIGDPKKLGQILRNLIVNAIKFTEQGNIEIEVDPVNFEPGKVQLRFSVKDTGLGISPEVQKKLFQPFLQGDTSITRQYGGTGLGLAISQQLVQLMGSNIKIDSKPEEGSCFYFIVTFDVPESQTPFKENQTTPPPSNSGSQRITRIPALSGTKVLLVEDDSINRLFQQKYLITFGVTVEVAPNGKVALEMLQNESFDIVLMDIQMPVLDGYETTRIIRKQQKWQDLPIIALTAHALSGEREKCLAAGMNDYLSKPFEPEQLRDILLKWVNVGG</sequence>
<dbReference type="Gene3D" id="3.40.190.10">
    <property type="entry name" value="Periplasmic binding protein-like II"/>
    <property type="match status" value="2"/>
</dbReference>
<reference evidence="19" key="1">
    <citation type="submission" date="2020-01" db="EMBL/GenBank/DDBJ databases">
        <authorList>
            <person name="Meier V. D."/>
            <person name="Meier V D."/>
        </authorList>
    </citation>
    <scope>NUCLEOTIDE SEQUENCE</scope>
    <source>
        <strain evidence="19">HLG_WM_MAG_08</strain>
    </source>
</reference>
<dbReference type="InterPro" id="IPR011006">
    <property type="entry name" value="CheY-like_superfamily"/>
</dbReference>
<evidence type="ECO:0000256" key="13">
    <source>
        <dbReference type="ARBA" id="ARBA00023136"/>
    </source>
</evidence>
<keyword evidence="9" id="KW-0418">Kinase</keyword>
<dbReference type="CDD" id="cd00082">
    <property type="entry name" value="HisKA"/>
    <property type="match status" value="1"/>
</dbReference>
<evidence type="ECO:0000256" key="12">
    <source>
        <dbReference type="ARBA" id="ARBA00023012"/>
    </source>
</evidence>
<dbReference type="Pfam" id="PF00072">
    <property type="entry name" value="Response_reg"/>
    <property type="match status" value="1"/>
</dbReference>
<protein>
    <recommendedName>
        <fullName evidence="3">histidine kinase</fullName>
        <ecNumber evidence="3">2.7.13.3</ecNumber>
    </recommendedName>
</protein>
<evidence type="ECO:0000256" key="10">
    <source>
        <dbReference type="ARBA" id="ARBA00022840"/>
    </source>
</evidence>
<feature type="domain" description="Response regulatory" evidence="18">
    <location>
        <begin position="422"/>
        <end position="538"/>
    </location>
</feature>
<dbReference type="Gene3D" id="3.30.565.10">
    <property type="entry name" value="Histidine kinase-like ATPase, C-terminal domain"/>
    <property type="match status" value="1"/>
</dbReference>
<keyword evidence="6" id="KW-0808">Transferase</keyword>
<name>A0A6S6SSL3_9GAMM</name>
<dbReference type="InterPro" id="IPR004358">
    <property type="entry name" value="Sig_transdc_His_kin-like_C"/>
</dbReference>
<feature type="modified residue" description="4-aspartylphosphate" evidence="14">
    <location>
        <position position="471"/>
    </location>
</feature>
<evidence type="ECO:0000256" key="7">
    <source>
        <dbReference type="ARBA" id="ARBA00022692"/>
    </source>
</evidence>
<dbReference type="GO" id="GO:0000155">
    <property type="term" value="F:phosphorelay sensor kinase activity"/>
    <property type="evidence" value="ECO:0007669"/>
    <property type="project" value="InterPro"/>
</dbReference>
<evidence type="ECO:0000256" key="2">
    <source>
        <dbReference type="ARBA" id="ARBA00004651"/>
    </source>
</evidence>
<dbReference type="SMART" id="SM00448">
    <property type="entry name" value="REC"/>
    <property type="match status" value="1"/>
</dbReference>
<dbReference type="PROSITE" id="PS50110">
    <property type="entry name" value="RESPONSE_REGULATORY"/>
    <property type="match status" value="1"/>
</dbReference>
<dbReference type="InterPro" id="IPR003661">
    <property type="entry name" value="HisK_dim/P_dom"/>
</dbReference>
<keyword evidence="12" id="KW-0902">Two-component regulatory system</keyword>
<dbReference type="InterPro" id="IPR001789">
    <property type="entry name" value="Sig_transdc_resp-reg_receiver"/>
</dbReference>
<gene>
    <name evidence="19" type="ORF">HELGO_WM78870</name>
</gene>
<evidence type="ECO:0000256" key="1">
    <source>
        <dbReference type="ARBA" id="ARBA00000085"/>
    </source>
</evidence>
<dbReference type="SUPFAM" id="SSF47384">
    <property type="entry name" value="Homodimeric domain of signal transducing histidine kinase"/>
    <property type="match status" value="1"/>
</dbReference>
<evidence type="ECO:0000256" key="11">
    <source>
        <dbReference type="ARBA" id="ARBA00022989"/>
    </source>
</evidence>
<dbReference type="Gene3D" id="3.40.50.2300">
    <property type="match status" value="1"/>
</dbReference>
<dbReference type="FunFam" id="1.10.287.130:FF:000003">
    <property type="entry name" value="Histidine kinase"/>
    <property type="match status" value="1"/>
</dbReference>
<dbReference type="InterPro" id="IPR005467">
    <property type="entry name" value="His_kinase_dom"/>
</dbReference>
<dbReference type="InterPro" id="IPR036097">
    <property type="entry name" value="HisK_dim/P_sf"/>
</dbReference>
<dbReference type="PROSITE" id="PS50109">
    <property type="entry name" value="HIS_KIN"/>
    <property type="match status" value="1"/>
</dbReference>
<proteinExistence type="predicted"/>
<dbReference type="AlphaFoldDB" id="A0A6S6SSL3"/>
<accession>A0A6S6SSL3</accession>
<keyword evidence="11 16" id="KW-1133">Transmembrane helix</keyword>
<evidence type="ECO:0000256" key="5">
    <source>
        <dbReference type="ARBA" id="ARBA00022553"/>
    </source>
</evidence>
<keyword evidence="7 16" id="KW-0812">Transmembrane</keyword>
<dbReference type="CDD" id="cd16922">
    <property type="entry name" value="HATPase_EvgS-ArcB-TorS-like"/>
    <property type="match status" value="1"/>
</dbReference>
<keyword evidence="10" id="KW-0067">ATP-binding</keyword>
<keyword evidence="8" id="KW-0547">Nucleotide-binding</keyword>
<dbReference type="GO" id="GO:0005886">
    <property type="term" value="C:plasma membrane"/>
    <property type="evidence" value="ECO:0007669"/>
    <property type="project" value="UniProtKB-SubCell"/>
</dbReference>
<evidence type="ECO:0000256" key="15">
    <source>
        <dbReference type="SAM" id="MobiDB-lite"/>
    </source>
</evidence>
<dbReference type="PRINTS" id="PR00344">
    <property type="entry name" value="BCTRLSENSOR"/>
</dbReference>
<evidence type="ECO:0000256" key="4">
    <source>
        <dbReference type="ARBA" id="ARBA00022475"/>
    </source>
</evidence>
<dbReference type="EMBL" id="CACVAV010000097">
    <property type="protein sequence ID" value="CAA6805997.1"/>
    <property type="molecule type" value="Genomic_DNA"/>
</dbReference>
<feature type="domain" description="Histidine kinase" evidence="17">
    <location>
        <begin position="167"/>
        <end position="388"/>
    </location>
</feature>
<keyword evidence="4" id="KW-1003">Cell membrane</keyword>
<evidence type="ECO:0000256" key="16">
    <source>
        <dbReference type="SAM" id="Phobius"/>
    </source>
</evidence>
<dbReference type="SMART" id="SM00387">
    <property type="entry name" value="HATPase_c"/>
    <property type="match status" value="1"/>
</dbReference>
<organism evidence="19">
    <name type="scientific">uncultured Thiotrichaceae bacterium</name>
    <dbReference type="NCBI Taxonomy" id="298394"/>
    <lineage>
        <taxon>Bacteria</taxon>
        <taxon>Pseudomonadati</taxon>
        <taxon>Pseudomonadota</taxon>
        <taxon>Gammaproteobacteria</taxon>
        <taxon>Thiotrichales</taxon>
        <taxon>Thiotrichaceae</taxon>
        <taxon>environmental samples</taxon>
    </lineage>
</organism>
<comment type="subcellular location">
    <subcellularLocation>
        <location evidence="2">Cell membrane</location>
        <topology evidence="2">Multi-pass membrane protein</topology>
    </subcellularLocation>
</comment>
<dbReference type="SUPFAM" id="SSF53850">
    <property type="entry name" value="Periplasmic binding protein-like II"/>
    <property type="match status" value="1"/>
</dbReference>
<keyword evidence="13 16" id="KW-0472">Membrane</keyword>
<evidence type="ECO:0000256" key="8">
    <source>
        <dbReference type="ARBA" id="ARBA00022741"/>
    </source>
</evidence>
<dbReference type="FunFam" id="3.30.565.10:FF:000010">
    <property type="entry name" value="Sensor histidine kinase RcsC"/>
    <property type="match status" value="1"/>
</dbReference>
<dbReference type="InterPro" id="IPR036890">
    <property type="entry name" value="HATPase_C_sf"/>
</dbReference>
<dbReference type="SUPFAM" id="SSF55874">
    <property type="entry name" value="ATPase domain of HSP90 chaperone/DNA topoisomerase II/histidine kinase"/>
    <property type="match status" value="1"/>
</dbReference>
<dbReference type="PANTHER" id="PTHR45339:SF1">
    <property type="entry name" value="HYBRID SIGNAL TRANSDUCTION HISTIDINE KINASE J"/>
    <property type="match status" value="1"/>
</dbReference>
<evidence type="ECO:0000256" key="9">
    <source>
        <dbReference type="ARBA" id="ARBA00022777"/>
    </source>
</evidence>
<dbReference type="SUPFAM" id="SSF52172">
    <property type="entry name" value="CheY-like"/>
    <property type="match status" value="1"/>
</dbReference>
<keyword evidence="5 14" id="KW-0597">Phosphoprotein</keyword>
<evidence type="ECO:0000313" key="19">
    <source>
        <dbReference type="EMBL" id="CAA6805997.1"/>
    </source>
</evidence>
<feature type="transmembrane region" description="Helical" evidence="16">
    <location>
        <begin position="102"/>
        <end position="122"/>
    </location>
</feature>
<dbReference type="CDD" id="cd17546">
    <property type="entry name" value="REC_hyHK_CKI1_RcsC-like"/>
    <property type="match status" value="1"/>
</dbReference>
<comment type="catalytic activity">
    <reaction evidence="1">
        <text>ATP + protein L-histidine = ADP + protein N-phospho-L-histidine.</text>
        <dbReference type="EC" id="2.7.13.3"/>
    </reaction>
</comment>
<feature type="non-terminal residue" evidence="19">
    <location>
        <position position="1"/>
    </location>
</feature>
<dbReference type="PANTHER" id="PTHR45339">
    <property type="entry name" value="HYBRID SIGNAL TRANSDUCTION HISTIDINE KINASE J"/>
    <property type="match status" value="1"/>
</dbReference>
<evidence type="ECO:0000256" key="6">
    <source>
        <dbReference type="ARBA" id="ARBA00022679"/>
    </source>
</evidence>
<dbReference type="Gene3D" id="1.10.287.130">
    <property type="match status" value="1"/>
</dbReference>
<dbReference type="Pfam" id="PF02518">
    <property type="entry name" value="HATPase_c"/>
    <property type="match status" value="1"/>
</dbReference>
<dbReference type="InterPro" id="IPR003594">
    <property type="entry name" value="HATPase_dom"/>
</dbReference>
<evidence type="ECO:0000256" key="3">
    <source>
        <dbReference type="ARBA" id="ARBA00012438"/>
    </source>
</evidence>
<dbReference type="Pfam" id="PF00512">
    <property type="entry name" value="HisKA"/>
    <property type="match status" value="1"/>
</dbReference>
<dbReference type="SMART" id="SM00388">
    <property type="entry name" value="HisKA"/>
    <property type="match status" value="1"/>
</dbReference>
<dbReference type="EC" id="2.7.13.3" evidence="3"/>
<evidence type="ECO:0000256" key="14">
    <source>
        <dbReference type="PROSITE-ProRule" id="PRU00169"/>
    </source>
</evidence>